<evidence type="ECO:0000259" key="2">
    <source>
        <dbReference type="PROSITE" id="PS50113"/>
    </source>
</evidence>
<dbReference type="Pfam" id="PF08448">
    <property type="entry name" value="PAS_4"/>
    <property type="match status" value="1"/>
</dbReference>
<dbReference type="InterPro" id="IPR013656">
    <property type="entry name" value="PAS_4"/>
</dbReference>
<feature type="domain" description="PAC" evidence="2">
    <location>
        <begin position="119"/>
        <end position="172"/>
    </location>
</feature>
<dbReference type="Proteomes" id="UP000811545">
    <property type="component" value="Unassembled WGS sequence"/>
</dbReference>
<sequence>MDIKGSGTDKDEDLTDNYYACSFKKIYEGKQKSEDFDWLSFRNMCLTFMVLDDIGDRVSLIDKDFNIVLCNQTYYDYYRKNNSGVVGKKCYFVEYGRDKPCFEDDLECSVRRVLQTGKNNLRLEYSTDKEGNQIVNEVKTYPIKDNQGNTLLVLFAEKDVTESKRLERELEDKVQELQEFYDMAVGRELRMIELREEMDKLKLELGEYKKR</sequence>
<evidence type="ECO:0000313" key="4">
    <source>
        <dbReference type="Proteomes" id="UP000811545"/>
    </source>
</evidence>
<gene>
    <name evidence="3" type="ORF">DDT42_01337</name>
</gene>
<dbReference type="Gene3D" id="3.30.450.20">
    <property type="entry name" value="PAS domain"/>
    <property type="match status" value="1"/>
</dbReference>
<evidence type="ECO:0000313" key="3">
    <source>
        <dbReference type="EMBL" id="MBT9145466.1"/>
    </source>
</evidence>
<dbReference type="NCBIfam" id="TIGR00229">
    <property type="entry name" value="sensory_box"/>
    <property type="match status" value="1"/>
</dbReference>
<dbReference type="AlphaFoldDB" id="A0A9E2F4V3"/>
<dbReference type="EMBL" id="QLTW01000097">
    <property type="protein sequence ID" value="MBT9145466.1"/>
    <property type="molecule type" value="Genomic_DNA"/>
</dbReference>
<dbReference type="InterPro" id="IPR000014">
    <property type="entry name" value="PAS"/>
</dbReference>
<accession>A0A9E2F4V3</accession>
<comment type="caution">
    <text evidence="3">The sequence shown here is derived from an EMBL/GenBank/DDBJ whole genome shotgun (WGS) entry which is preliminary data.</text>
</comment>
<protein>
    <recommendedName>
        <fullName evidence="2">PAC domain-containing protein</fullName>
    </recommendedName>
</protein>
<dbReference type="InterPro" id="IPR035965">
    <property type="entry name" value="PAS-like_dom_sf"/>
</dbReference>
<proteinExistence type="predicted"/>
<name>A0A9E2F4V3_PSYF1</name>
<feature type="coiled-coil region" evidence="1">
    <location>
        <begin position="156"/>
        <end position="211"/>
    </location>
</feature>
<keyword evidence="1" id="KW-0175">Coiled coil</keyword>
<dbReference type="PROSITE" id="PS50113">
    <property type="entry name" value="PAC"/>
    <property type="match status" value="1"/>
</dbReference>
<dbReference type="SUPFAM" id="SSF55785">
    <property type="entry name" value="PYP-like sensor domain (PAS domain)"/>
    <property type="match status" value="1"/>
</dbReference>
<dbReference type="InterPro" id="IPR000700">
    <property type="entry name" value="PAS-assoc_C"/>
</dbReference>
<reference evidence="3 4" key="1">
    <citation type="journal article" date="2021" name="bioRxiv">
        <title>Unique metabolic strategies in Hadean analogues reveal hints for primordial physiology.</title>
        <authorList>
            <person name="Nobu M.K."/>
            <person name="Nakai R."/>
            <person name="Tamazawa S."/>
            <person name="Mori H."/>
            <person name="Toyoda A."/>
            <person name="Ijiri A."/>
            <person name="Suzuki S."/>
            <person name="Kurokawa K."/>
            <person name="Kamagata Y."/>
            <person name="Tamaki H."/>
        </authorList>
    </citation>
    <scope>NUCLEOTIDE SEQUENCE [LARGE SCALE GENOMIC DNA]</scope>
    <source>
        <strain evidence="3">BS525</strain>
    </source>
</reference>
<organism evidence="3 4">
    <name type="scientific">Psychracetigena formicireducens</name>
    <dbReference type="NCBI Taxonomy" id="2986056"/>
    <lineage>
        <taxon>Bacteria</taxon>
        <taxon>Bacillati</taxon>
        <taxon>Candidatus Lithacetigenota</taxon>
        <taxon>Candidatus Psychracetigena</taxon>
    </lineage>
</organism>
<evidence type="ECO:0000256" key="1">
    <source>
        <dbReference type="SAM" id="Coils"/>
    </source>
</evidence>